<gene>
    <name evidence="5" type="ORF">DCAF_LOCUS21188</name>
</gene>
<feature type="region of interest" description="Disordered" evidence="4">
    <location>
        <begin position="32"/>
        <end position="60"/>
    </location>
</feature>
<evidence type="ECO:0000313" key="5">
    <source>
        <dbReference type="EMBL" id="CAK7348488.1"/>
    </source>
</evidence>
<dbReference type="PANTHER" id="PTHR33669:SF13">
    <property type="match status" value="1"/>
</dbReference>
<accession>A0AAV1SDY6</accession>
<comment type="subcellular location">
    <subcellularLocation>
        <location evidence="1">Nucleus</location>
    </subcellularLocation>
</comment>
<evidence type="ECO:0000256" key="3">
    <source>
        <dbReference type="ARBA" id="ARBA00023242"/>
    </source>
</evidence>
<evidence type="ECO:0000313" key="6">
    <source>
        <dbReference type="Proteomes" id="UP001314170"/>
    </source>
</evidence>
<dbReference type="AlphaFoldDB" id="A0AAV1SDY6"/>
<reference evidence="5 6" key="1">
    <citation type="submission" date="2024-01" db="EMBL/GenBank/DDBJ databases">
        <authorList>
            <person name="Waweru B."/>
        </authorList>
    </citation>
    <scope>NUCLEOTIDE SEQUENCE [LARGE SCALE GENOMIC DNA]</scope>
</reference>
<dbReference type="InterPro" id="IPR031425">
    <property type="entry name" value="NPR1/NH1-interacting"/>
</dbReference>
<proteinExistence type="inferred from homology"/>
<comment type="similarity">
    <text evidence="2">Belongs to the NPR1-interactor family.</text>
</comment>
<name>A0AAV1SDY6_9ROSI</name>
<keyword evidence="3" id="KW-0539">Nucleus</keyword>
<dbReference type="Pfam" id="PF15699">
    <property type="entry name" value="NPR1_interact"/>
    <property type="match status" value="1"/>
</dbReference>
<feature type="compositionally biased region" description="Basic and acidic residues" evidence="4">
    <location>
        <begin position="88"/>
        <end position="104"/>
    </location>
</feature>
<protein>
    <submittedName>
        <fullName evidence="5">Uncharacterized protein</fullName>
    </submittedName>
</protein>
<evidence type="ECO:0000256" key="1">
    <source>
        <dbReference type="ARBA" id="ARBA00004123"/>
    </source>
</evidence>
<feature type="compositionally biased region" description="Basic and acidic residues" evidence="4">
    <location>
        <begin position="39"/>
        <end position="54"/>
    </location>
</feature>
<sequence length="112" mass="13148">MQGERREGDKMMDEEEKINTFYALVRNIRDAHNQMSTGSKEKGKEKEGAEKEMKPAWTPSFTWEDFAEEDHEQFRGDLVMLPPTSSKNIEDQRQPKTDQKRQDQDLDLNLSL</sequence>
<dbReference type="GO" id="GO:0005634">
    <property type="term" value="C:nucleus"/>
    <property type="evidence" value="ECO:0007669"/>
    <property type="project" value="UniProtKB-SubCell"/>
</dbReference>
<keyword evidence="6" id="KW-1185">Reference proteome</keyword>
<dbReference type="Proteomes" id="UP001314170">
    <property type="component" value="Unassembled WGS sequence"/>
</dbReference>
<feature type="region of interest" description="Disordered" evidence="4">
    <location>
        <begin position="76"/>
        <end position="112"/>
    </location>
</feature>
<evidence type="ECO:0000256" key="4">
    <source>
        <dbReference type="SAM" id="MobiDB-lite"/>
    </source>
</evidence>
<comment type="caution">
    <text evidence="5">The sequence shown here is derived from an EMBL/GenBank/DDBJ whole genome shotgun (WGS) entry which is preliminary data.</text>
</comment>
<dbReference type="EMBL" id="CAWUPB010001173">
    <property type="protein sequence ID" value="CAK7348488.1"/>
    <property type="molecule type" value="Genomic_DNA"/>
</dbReference>
<dbReference type="PANTHER" id="PTHR33669">
    <property type="entry name" value="PROTEIN NEGATIVE REGULATOR OF RESISTANCE"/>
    <property type="match status" value="1"/>
</dbReference>
<evidence type="ECO:0000256" key="2">
    <source>
        <dbReference type="ARBA" id="ARBA00009937"/>
    </source>
</evidence>
<dbReference type="GO" id="GO:0010112">
    <property type="term" value="P:regulation of systemic acquired resistance"/>
    <property type="evidence" value="ECO:0007669"/>
    <property type="project" value="InterPro"/>
</dbReference>
<organism evidence="5 6">
    <name type="scientific">Dovyalis caffra</name>
    <dbReference type="NCBI Taxonomy" id="77055"/>
    <lineage>
        <taxon>Eukaryota</taxon>
        <taxon>Viridiplantae</taxon>
        <taxon>Streptophyta</taxon>
        <taxon>Embryophyta</taxon>
        <taxon>Tracheophyta</taxon>
        <taxon>Spermatophyta</taxon>
        <taxon>Magnoliopsida</taxon>
        <taxon>eudicotyledons</taxon>
        <taxon>Gunneridae</taxon>
        <taxon>Pentapetalae</taxon>
        <taxon>rosids</taxon>
        <taxon>fabids</taxon>
        <taxon>Malpighiales</taxon>
        <taxon>Salicaceae</taxon>
        <taxon>Flacourtieae</taxon>
        <taxon>Dovyalis</taxon>
    </lineage>
</organism>